<gene>
    <name evidence="2" type="ORF">DEA8626_01881</name>
</gene>
<feature type="transmembrane region" description="Helical" evidence="1">
    <location>
        <begin position="29"/>
        <end position="51"/>
    </location>
</feature>
<reference evidence="2 3" key="1">
    <citation type="submission" date="2018-03" db="EMBL/GenBank/DDBJ databases">
        <authorList>
            <person name="Keele B.F."/>
        </authorList>
    </citation>
    <scope>NUCLEOTIDE SEQUENCE [LARGE SCALE GENOMIC DNA]</scope>
    <source>
        <strain evidence="2 3">CECT 8626</strain>
    </source>
</reference>
<proteinExistence type="predicted"/>
<dbReference type="EMBL" id="OMOQ01000001">
    <property type="protein sequence ID" value="SPH18344.1"/>
    <property type="molecule type" value="Genomic_DNA"/>
</dbReference>
<evidence type="ECO:0000313" key="2">
    <source>
        <dbReference type="EMBL" id="SPH18344.1"/>
    </source>
</evidence>
<evidence type="ECO:0000256" key="1">
    <source>
        <dbReference type="SAM" id="Phobius"/>
    </source>
</evidence>
<keyword evidence="3" id="KW-1185">Reference proteome</keyword>
<dbReference type="Proteomes" id="UP000244924">
    <property type="component" value="Unassembled WGS sequence"/>
</dbReference>
<accession>A0A2R8B6Z7</accession>
<protein>
    <submittedName>
        <fullName evidence="2">Uncharacterized protein</fullName>
    </submittedName>
</protein>
<dbReference type="AlphaFoldDB" id="A0A2R8B6Z7"/>
<keyword evidence="1" id="KW-1133">Transmembrane helix</keyword>
<dbReference type="RefSeq" id="WP_181366400.1">
    <property type="nucleotide sequence ID" value="NZ_OMOQ01000001.1"/>
</dbReference>
<keyword evidence="1" id="KW-0812">Transmembrane</keyword>
<organism evidence="2 3">
    <name type="scientific">Albidovulum aquaemixtae</name>
    <dbReference type="NCBI Taxonomy" id="1542388"/>
    <lineage>
        <taxon>Bacteria</taxon>
        <taxon>Pseudomonadati</taxon>
        <taxon>Pseudomonadota</taxon>
        <taxon>Alphaproteobacteria</taxon>
        <taxon>Rhodobacterales</taxon>
        <taxon>Paracoccaceae</taxon>
        <taxon>Albidovulum</taxon>
    </lineage>
</organism>
<sequence length="54" mass="6089">MIFVAAIILGAFVGWRRAARRGGNRLDKIQYAATHAIFFAILGLFATILYYRLT</sequence>
<keyword evidence="1" id="KW-0472">Membrane</keyword>
<evidence type="ECO:0000313" key="3">
    <source>
        <dbReference type="Proteomes" id="UP000244924"/>
    </source>
</evidence>
<name>A0A2R8B6Z7_9RHOB</name>